<dbReference type="GO" id="GO:0019441">
    <property type="term" value="P:L-tryptophan catabolic process to kynurenine"/>
    <property type="evidence" value="ECO:0007669"/>
    <property type="project" value="InterPro"/>
</dbReference>
<dbReference type="STRING" id="861299.J421_2894"/>
<protein>
    <submittedName>
        <fullName evidence="1">Cyclase family protein</fullName>
    </submittedName>
</protein>
<proteinExistence type="predicted"/>
<dbReference type="PANTHER" id="PTHR31118">
    <property type="entry name" value="CYCLASE-LIKE PROTEIN 2"/>
    <property type="match status" value="1"/>
</dbReference>
<dbReference type="InParanoid" id="W0RI23"/>
<gene>
    <name evidence="1" type="ORF">J421_2894</name>
</gene>
<dbReference type="PANTHER" id="PTHR31118:SF32">
    <property type="entry name" value="KYNURENINE FORMAMIDASE"/>
    <property type="match status" value="1"/>
</dbReference>
<keyword evidence="2" id="KW-1185">Reference proteome</keyword>
<evidence type="ECO:0000313" key="2">
    <source>
        <dbReference type="Proteomes" id="UP000019151"/>
    </source>
</evidence>
<evidence type="ECO:0000313" key="1">
    <source>
        <dbReference type="EMBL" id="AHG90431.1"/>
    </source>
</evidence>
<dbReference type="SUPFAM" id="SSF102198">
    <property type="entry name" value="Putative cyclase"/>
    <property type="match status" value="1"/>
</dbReference>
<accession>W0RI23</accession>
<dbReference type="GO" id="GO:0004061">
    <property type="term" value="F:arylformamidase activity"/>
    <property type="evidence" value="ECO:0007669"/>
    <property type="project" value="InterPro"/>
</dbReference>
<dbReference type="HOGENOM" id="CLU_2129837_0_0_0"/>
<sequence length="113" mass="12162">MHLDDVARLLLRTGRTIATGTFPHDWPWLSTACVRALAARGLVLLGVDAPSVDARESKTLDTHHALFDAGAFNVENLDLRAASAGRYELLAAPLRIVGLDAAPLRALLRPASR</sequence>
<name>W0RI23_9BACT</name>
<dbReference type="KEGG" id="gba:J421_2894"/>
<dbReference type="Gene3D" id="3.50.30.50">
    <property type="entry name" value="Putative cyclase"/>
    <property type="match status" value="1"/>
</dbReference>
<dbReference type="eggNOG" id="COG1878">
    <property type="taxonomic scope" value="Bacteria"/>
</dbReference>
<organism evidence="1 2">
    <name type="scientific">Gemmatirosa kalamazoonensis</name>
    <dbReference type="NCBI Taxonomy" id="861299"/>
    <lineage>
        <taxon>Bacteria</taxon>
        <taxon>Pseudomonadati</taxon>
        <taxon>Gemmatimonadota</taxon>
        <taxon>Gemmatimonadia</taxon>
        <taxon>Gemmatimonadales</taxon>
        <taxon>Gemmatimonadaceae</taxon>
        <taxon>Gemmatirosa</taxon>
    </lineage>
</organism>
<dbReference type="Proteomes" id="UP000019151">
    <property type="component" value="Chromosome"/>
</dbReference>
<dbReference type="InterPro" id="IPR037175">
    <property type="entry name" value="KFase_sf"/>
</dbReference>
<reference evidence="1 2" key="1">
    <citation type="journal article" date="2014" name="Genome Announc.">
        <title>Genome Sequence and Methylome of Soil Bacterium Gemmatirosa kalamazoonensis KBS708T, a Member of the Rarely Cultivated Gemmatimonadetes Phylum.</title>
        <authorList>
            <person name="Debruyn J.M."/>
            <person name="Radosevich M."/>
            <person name="Wommack K.E."/>
            <person name="Polson S.W."/>
            <person name="Hauser L.J."/>
            <person name="Fawaz M.N."/>
            <person name="Korlach J."/>
            <person name="Tsai Y.C."/>
        </authorList>
    </citation>
    <scope>NUCLEOTIDE SEQUENCE [LARGE SCALE GENOMIC DNA]</scope>
    <source>
        <strain evidence="1 2">KBS708</strain>
    </source>
</reference>
<dbReference type="InterPro" id="IPR007325">
    <property type="entry name" value="KFase/CYL"/>
</dbReference>
<dbReference type="EMBL" id="CP007128">
    <property type="protein sequence ID" value="AHG90431.1"/>
    <property type="molecule type" value="Genomic_DNA"/>
</dbReference>
<dbReference type="AlphaFoldDB" id="W0RI23"/>